<dbReference type="InterPro" id="IPR013022">
    <property type="entry name" value="Xyl_isomerase-like_TIM-brl"/>
</dbReference>
<dbReference type="Proteomes" id="UP000823854">
    <property type="component" value="Unassembled WGS sequence"/>
</dbReference>
<dbReference type="GO" id="GO:0016853">
    <property type="term" value="F:isomerase activity"/>
    <property type="evidence" value="ECO:0007669"/>
    <property type="project" value="UniProtKB-KW"/>
</dbReference>
<dbReference type="Gene3D" id="3.20.20.150">
    <property type="entry name" value="Divalent-metal-dependent TIM barrel enzymes"/>
    <property type="match status" value="1"/>
</dbReference>
<dbReference type="EMBL" id="DWWC01000194">
    <property type="protein sequence ID" value="HJC69872.1"/>
    <property type="molecule type" value="Genomic_DNA"/>
</dbReference>
<feature type="domain" description="Xylose isomerase-like TIM barrel" evidence="2">
    <location>
        <begin position="86"/>
        <end position="262"/>
    </location>
</feature>
<dbReference type="PANTHER" id="PTHR12110">
    <property type="entry name" value="HYDROXYPYRUVATE ISOMERASE"/>
    <property type="match status" value="1"/>
</dbReference>
<evidence type="ECO:0000259" key="2">
    <source>
        <dbReference type="Pfam" id="PF01261"/>
    </source>
</evidence>
<dbReference type="AlphaFoldDB" id="A0A9D2Q1V6"/>
<evidence type="ECO:0000313" key="3">
    <source>
        <dbReference type="EMBL" id="HJC69872.1"/>
    </source>
</evidence>
<evidence type="ECO:0000256" key="1">
    <source>
        <dbReference type="ARBA" id="ARBA00023277"/>
    </source>
</evidence>
<reference evidence="3" key="1">
    <citation type="journal article" date="2021" name="PeerJ">
        <title>Extensive microbial diversity within the chicken gut microbiome revealed by metagenomics and culture.</title>
        <authorList>
            <person name="Gilroy R."/>
            <person name="Ravi A."/>
            <person name="Getino M."/>
            <person name="Pursley I."/>
            <person name="Horton D.L."/>
            <person name="Alikhan N.F."/>
            <person name="Baker D."/>
            <person name="Gharbi K."/>
            <person name="Hall N."/>
            <person name="Watson M."/>
            <person name="Adriaenssens E.M."/>
            <person name="Foster-Nyarko E."/>
            <person name="Jarju S."/>
            <person name="Secka A."/>
            <person name="Antonio M."/>
            <person name="Oren A."/>
            <person name="Chaudhuri R.R."/>
            <person name="La Ragione R."/>
            <person name="Hildebrand F."/>
            <person name="Pallen M.J."/>
        </authorList>
    </citation>
    <scope>NUCLEOTIDE SEQUENCE</scope>
    <source>
        <strain evidence="3">CHK130-7132</strain>
    </source>
</reference>
<keyword evidence="1" id="KW-0119">Carbohydrate metabolism</keyword>
<dbReference type="SUPFAM" id="SSF51658">
    <property type="entry name" value="Xylose isomerase-like"/>
    <property type="match status" value="1"/>
</dbReference>
<accession>A0A9D2Q1V6</accession>
<dbReference type="InterPro" id="IPR036237">
    <property type="entry name" value="Xyl_isomerase-like_sf"/>
</dbReference>
<reference evidence="3" key="2">
    <citation type="submission" date="2021-04" db="EMBL/GenBank/DDBJ databases">
        <authorList>
            <person name="Gilroy R."/>
        </authorList>
    </citation>
    <scope>NUCLEOTIDE SEQUENCE</scope>
    <source>
        <strain evidence="3">CHK130-7132</strain>
    </source>
</reference>
<dbReference type="Pfam" id="PF01261">
    <property type="entry name" value="AP_endonuc_2"/>
    <property type="match status" value="1"/>
</dbReference>
<keyword evidence="3" id="KW-0413">Isomerase</keyword>
<evidence type="ECO:0000313" key="4">
    <source>
        <dbReference type="Proteomes" id="UP000823854"/>
    </source>
</evidence>
<proteinExistence type="predicted"/>
<dbReference type="PANTHER" id="PTHR12110:SF21">
    <property type="entry name" value="XYLOSE ISOMERASE-LIKE TIM BARREL DOMAIN-CONTAINING PROTEIN"/>
    <property type="match status" value="1"/>
</dbReference>
<sequence length="272" mass="28694">MTDAPAPTRTPCPPQHGIIAAHARAEEVAAASADFLEQTVVGSLLLEGAGGTWAPATGLAPVPRAPSFAILFPGAVRVSDPAVPLEKTADYLRGAVAAIAPWARPGATVVLGSGASRRIPEGVDRAAAERRFADSVRTARDLAAEHGLEVLLEPLHQGETDLVNTLEQATDFLDAHELSGMRVVADLFHVMLERESFETVHRLAGRVGHIHVADTDRRPPGQGDWPLGEFLTALRDGGCAAHVSIECFTWQDIPAEGRAALEEVRAADPAAS</sequence>
<protein>
    <submittedName>
        <fullName evidence="3">Sugar phosphate isomerase/epimerase</fullName>
    </submittedName>
</protein>
<organism evidence="3 4">
    <name type="scientific">Candidatus Brachybacterium intestinipullorum</name>
    <dbReference type="NCBI Taxonomy" id="2838512"/>
    <lineage>
        <taxon>Bacteria</taxon>
        <taxon>Bacillati</taxon>
        <taxon>Actinomycetota</taxon>
        <taxon>Actinomycetes</taxon>
        <taxon>Micrococcales</taxon>
        <taxon>Dermabacteraceae</taxon>
        <taxon>Brachybacterium</taxon>
    </lineage>
</organism>
<gene>
    <name evidence="3" type="ORF">H9932_09390</name>
</gene>
<comment type="caution">
    <text evidence="3">The sequence shown here is derived from an EMBL/GenBank/DDBJ whole genome shotgun (WGS) entry which is preliminary data.</text>
</comment>
<dbReference type="InterPro" id="IPR050312">
    <property type="entry name" value="IolE/XylAMocC-like"/>
</dbReference>
<name>A0A9D2Q1V6_9MICO</name>